<proteinExistence type="predicted"/>
<dbReference type="EMBL" id="KC179784">
    <property type="protein sequence ID" value="AGQ20352.1"/>
    <property type="molecule type" value="Genomic_DNA"/>
</dbReference>
<evidence type="ECO:0000313" key="3">
    <source>
        <dbReference type="Proteomes" id="UP000204024"/>
    </source>
</evidence>
<name>U5KAV9_9BBAC</name>
<dbReference type="KEGG" id="vg:17428795"/>
<evidence type="ECO:0000256" key="1">
    <source>
        <dbReference type="SAM" id="Phobius"/>
    </source>
</evidence>
<dbReference type="GeneID" id="17428795"/>
<organism evidence="2 3">
    <name type="scientific">Clostera anastomosis granulovirus A</name>
    <dbReference type="NCBI Taxonomy" id="1986289"/>
    <lineage>
        <taxon>Viruses</taxon>
        <taxon>Viruses incertae sedis</taxon>
        <taxon>Naldaviricetes</taxon>
        <taxon>Lefavirales</taxon>
        <taxon>Baculoviridae</taxon>
        <taxon>Betabaculovirus</taxon>
        <taxon>Betabaculovirus clanastomosis</taxon>
    </lineage>
</organism>
<evidence type="ECO:0008006" key="4">
    <source>
        <dbReference type="Google" id="ProtNLM"/>
    </source>
</evidence>
<keyword evidence="1" id="KW-0472">Membrane</keyword>
<dbReference type="OrthoDB" id="25286at10239"/>
<keyword evidence="1" id="KW-0812">Transmembrane</keyword>
<keyword evidence="1" id="KW-1133">Transmembrane helix</keyword>
<sequence length="84" mass="9679">MWIITLIVSLVLFAFIFNRFGGSELLLTVLVLLVLFFCVLNVYYNNTDSAPHDLYNEDVKKMKKKQQLNDTFDALLNKNTSSSE</sequence>
<dbReference type="Pfam" id="PF05814">
    <property type="entry name" value="Ac76"/>
    <property type="match status" value="1"/>
</dbReference>
<feature type="transmembrane region" description="Helical" evidence="1">
    <location>
        <begin position="24"/>
        <end position="44"/>
    </location>
</feature>
<gene>
    <name evidence="2" type="ORF">CaLGV094</name>
</gene>
<evidence type="ECO:0000313" key="2">
    <source>
        <dbReference type="EMBL" id="AGQ20352.1"/>
    </source>
</evidence>
<reference evidence="2 3" key="1">
    <citation type="journal article" date="2013" name="Arch. Virol.">
        <title>Comparative analysis of the genomes of Clostera anastomosis (L.) granulovirus and Clostera anachoreta granulovirus.</title>
        <authorList>
            <person name="Liang Z."/>
            <person name="Zhang X."/>
            <person name="Yin X."/>
            <person name="Song X."/>
            <person name="Shao X."/>
            <person name="Wang L."/>
        </authorList>
    </citation>
    <scope>NUCLEOTIDE SEQUENCE [LARGE SCALE GENOMIC DNA]</scope>
    <source>
        <strain evidence="2">CaLGV-Henan</strain>
    </source>
</reference>
<dbReference type="RefSeq" id="YP_008720041.1">
    <property type="nucleotide sequence ID" value="NC_022646.1"/>
</dbReference>
<dbReference type="Proteomes" id="UP000204024">
    <property type="component" value="Segment"/>
</dbReference>
<protein>
    <recommendedName>
        <fullName evidence="4">Ac76</fullName>
    </recommendedName>
</protein>
<dbReference type="InterPro" id="IPR008561">
    <property type="entry name" value="Ac76_baculovir"/>
</dbReference>
<keyword evidence="3" id="KW-1185">Reference proteome</keyword>
<accession>U5KAV9</accession>